<dbReference type="PANTHER" id="PTHR47332:SF2">
    <property type="entry name" value="SET-6"/>
    <property type="match status" value="1"/>
</dbReference>
<evidence type="ECO:0000313" key="2">
    <source>
        <dbReference type="EMBL" id="KAJ5361492.1"/>
    </source>
</evidence>
<accession>A0A9W9RJL4</accession>
<dbReference type="InterPro" id="IPR046341">
    <property type="entry name" value="SET_dom_sf"/>
</dbReference>
<dbReference type="InterPro" id="IPR053185">
    <property type="entry name" value="SET_domain_protein"/>
</dbReference>
<protein>
    <recommendedName>
        <fullName evidence="1">SET domain-containing protein</fullName>
    </recommendedName>
</protein>
<dbReference type="SMART" id="SM00317">
    <property type="entry name" value="SET"/>
    <property type="match status" value="1"/>
</dbReference>
<keyword evidence="3" id="KW-1185">Reference proteome</keyword>
<sequence length="333" mass="37611">MSHQIDSKDASDLIEVRASDGKGLGVFAKCDIPQGTRVISEPPLLEVSLEDRDANKILVAFKQLPLPQQEQYLALHAYAAEGFKRGIEAEVGQLWEEIPELDRKVLSIWAPNAFINVFLLAARINHSCLPNLQYGWHPELKHQTFHAVCDIPAGTELTVSYIGPINGNKMQRQEELKDWGFTCSCVVCEDTPEGKEKEKKFDQLFHLETELVLETHIATEGSFKRALSVAQKMAAIQKSEGILHRELRIAYHDAGRLCMVLGNRKMACLWAKKELEVAQYCFGEDHPACKELAMVVDLLQEAMESNEPVNECIVKWCIITHRNEILEDSCKLM</sequence>
<evidence type="ECO:0000259" key="1">
    <source>
        <dbReference type="PROSITE" id="PS50280"/>
    </source>
</evidence>
<reference evidence="2" key="1">
    <citation type="submission" date="2022-12" db="EMBL/GenBank/DDBJ databases">
        <authorList>
            <person name="Petersen C."/>
        </authorList>
    </citation>
    <scope>NUCLEOTIDE SEQUENCE</scope>
    <source>
        <strain evidence="2">IBT 35675</strain>
    </source>
</reference>
<dbReference type="Pfam" id="PF00856">
    <property type="entry name" value="SET"/>
    <property type="match status" value="1"/>
</dbReference>
<name>A0A9W9RJL4_PENBR</name>
<dbReference type="Proteomes" id="UP001148299">
    <property type="component" value="Unassembled WGS sequence"/>
</dbReference>
<proteinExistence type="predicted"/>
<gene>
    <name evidence="2" type="ORF">N7541_002336</name>
</gene>
<dbReference type="Gene3D" id="1.25.40.10">
    <property type="entry name" value="Tetratricopeptide repeat domain"/>
    <property type="match status" value="1"/>
</dbReference>
<dbReference type="PROSITE" id="PS50280">
    <property type="entry name" value="SET"/>
    <property type="match status" value="1"/>
</dbReference>
<dbReference type="InterPro" id="IPR001214">
    <property type="entry name" value="SET_dom"/>
</dbReference>
<dbReference type="CDD" id="cd20071">
    <property type="entry name" value="SET_SMYD"/>
    <property type="match status" value="1"/>
</dbReference>
<reference evidence="2" key="2">
    <citation type="journal article" date="2023" name="IMA Fungus">
        <title>Comparative genomic study of the Penicillium genus elucidates a diverse pangenome and 15 lateral gene transfer events.</title>
        <authorList>
            <person name="Petersen C."/>
            <person name="Sorensen T."/>
            <person name="Nielsen M.R."/>
            <person name="Sondergaard T.E."/>
            <person name="Sorensen J.L."/>
            <person name="Fitzpatrick D.A."/>
            <person name="Frisvad J.C."/>
            <person name="Nielsen K.L."/>
        </authorList>
    </citation>
    <scope>NUCLEOTIDE SEQUENCE</scope>
    <source>
        <strain evidence="2">IBT 35675</strain>
    </source>
</reference>
<dbReference type="EMBL" id="JAPZBR010000002">
    <property type="protein sequence ID" value="KAJ5361492.1"/>
    <property type="molecule type" value="Genomic_DNA"/>
</dbReference>
<dbReference type="InterPro" id="IPR011990">
    <property type="entry name" value="TPR-like_helical_dom_sf"/>
</dbReference>
<comment type="caution">
    <text evidence="2">The sequence shown here is derived from an EMBL/GenBank/DDBJ whole genome shotgun (WGS) entry which is preliminary data.</text>
</comment>
<dbReference type="AlphaFoldDB" id="A0A9W9RJL4"/>
<organism evidence="2 3">
    <name type="scientific">Penicillium brevicompactum</name>
    <dbReference type="NCBI Taxonomy" id="5074"/>
    <lineage>
        <taxon>Eukaryota</taxon>
        <taxon>Fungi</taxon>
        <taxon>Dikarya</taxon>
        <taxon>Ascomycota</taxon>
        <taxon>Pezizomycotina</taxon>
        <taxon>Eurotiomycetes</taxon>
        <taxon>Eurotiomycetidae</taxon>
        <taxon>Eurotiales</taxon>
        <taxon>Aspergillaceae</taxon>
        <taxon>Penicillium</taxon>
    </lineage>
</organism>
<dbReference type="Gene3D" id="2.170.270.10">
    <property type="entry name" value="SET domain"/>
    <property type="match status" value="1"/>
</dbReference>
<feature type="domain" description="SET" evidence="1">
    <location>
        <begin position="12"/>
        <end position="162"/>
    </location>
</feature>
<dbReference type="PANTHER" id="PTHR47332">
    <property type="entry name" value="SET DOMAIN-CONTAINING PROTEIN 5"/>
    <property type="match status" value="1"/>
</dbReference>
<dbReference type="SUPFAM" id="SSF82199">
    <property type="entry name" value="SET domain"/>
    <property type="match status" value="1"/>
</dbReference>
<evidence type="ECO:0000313" key="3">
    <source>
        <dbReference type="Proteomes" id="UP001148299"/>
    </source>
</evidence>